<feature type="domain" description="GST C-terminal" evidence="6">
    <location>
        <begin position="117"/>
        <end position="253"/>
    </location>
</feature>
<dbReference type="Pfam" id="PF00043">
    <property type="entry name" value="GST_C"/>
    <property type="match status" value="1"/>
</dbReference>
<dbReference type="OMA" id="MNWLMSY"/>
<dbReference type="PANTHER" id="PTHR44051">
    <property type="entry name" value="GLUTATHIONE S-TRANSFERASE-RELATED"/>
    <property type="match status" value="1"/>
</dbReference>
<comment type="similarity">
    <text evidence="1">Belongs to the GST superfamily.</text>
</comment>
<comment type="caution">
    <text evidence="7">The sequence shown here is derived from an EMBL/GenBank/DDBJ whole genome shotgun (WGS) entry which is preliminary data.</text>
</comment>
<evidence type="ECO:0000256" key="4">
    <source>
        <dbReference type="ARBA" id="ARBA00047960"/>
    </source>
</evidence>
<dbReference type="SUPFAM" id="SSF52833">
    <property type="entry name" value="Thioredoxin-like"/>
    <property type="match status" value="1"/>
</dbReference>
<dbReference type="InterPro" id="IPR036249">
    <property type="entry name" value="Thioredoxin-like_sf"/>
</dbReference>
<name>A0A084FV21_PSEDA</name>
<dbReference type="SUPFAM" id="SSF47616">
    <property type="entry name" value="GST C-terminal domain-like"/>
    <property type="match status" value="1"/>
</dbReference>
<sequence>MATDVPEDLSKRPSIPDDRLVLYVKKASPTSTANSVKPLMLIEALKIPHEIHIIKSTSNETWFHDVNPYKMVPAIEDVEVYETVSGKTQRMNVFESSAALYYLADKYDTEGIYKGRDLCERTIIMNWLMSYTAGLGATGKWWLLLKIPRPIAIADALQVFVNSIKSEYNFLEKRLSEPGQTYVAIADRPTIADFAIYPLANEGVAATADIDFNEWPNLKKWSERVSSLPPVAKALYRVARFGLSEEELKEKNLAEA</sequence>
<dbReference type="InterPro" id="IPR004046">
    <property type="entry name" value="GST_C"/>
</dbReference>
<comment type="catalytic activity">
    <reaction evidence="4">
        <text>RX + glutathione = an S-substituted glutathione + a halide anion + H(+)</text>
        <dbReference type="Rhea" id="RHEA:16437"/>
        <dbReference type="ChEBI" id="CHEBI:15378"/>
        <dbReference type="ChEBI" id="CHEBI:16042"/>
        <dbReference type="ChEBI" id="CHEBI:17792"/>
        <dbReference type="ChEBI" id="CHEBI:57925"/>
        <dbReference type="ChEBI" id="CHEBI:90779"/>
        <dbReference type="EC" id="2.5.1.18"/>
    </reaction>
</comment>
<proteinExistence type="inferred from homology"/>
<evidence type="ECO:0000259" key="5">
    <source>
        <dbReference type="PROSITE" id="PS50404"/>
    </source>
</evidence>
<dbReference type="Proteomes" id="UP000028545">
    <property type="component" value="Unassembled WGS sequence"/>
</dbReference>
<dbReference type="EC" id="2.5.1.18" evidence="2"/>
<evidence type="ECO:0000256" key="2">
    <source>
        <dbReference type="ARBA" id="ARBA00012452"/>
    </source>
</evidence>
<dbReference type="InterPro" id="IPR010987">
    <property type="entry name" value="Glutathione-S-Trfase_C-like"/>
</dbReference>
<dbReference type="SFLD" id="SFLDS00019">
    <property type="entry name" value="Glutathione_Transferase_(cytos"/>
    <property type="match status" value="1"/>
</dbReference>
<dbReference type="InterPro" id="IPR040079">
    <property type="entry name" value="Glutathione_S-Trfase"/>
</dbReference>
<gene>
    <name evidence="7" type="ORF">SAPIO_CDS10272</name>
</gene>
<dbReference type="VEuPathDB" id="FungiDB:SAPIO_CDS10272"/>
<dbReference type="Pfam" id="PF13409">
    <property type="entry name" value="GST_N_2"/>
    <property type="match status" value="1"/>
</dbReference>
<dbReference type="GO" id="GO:0004364">
    <property type="term" value="F:glutathione transferase activity"/>
    <property type="evidence" value="ECO:0007669"/>
    <property type="project" value="UniProtKB-EC"/>
</dbReference>
<evidence type="ECO:0000256" key="3">
    <source>
        <dbReference type="ARBA" id="ARBA00022679"/>
    </source>
</evidence>
<evidence type="ECO:0000313" key="8">
    <source>
        <dbReference type="Proteomes" id="UP000028545"/>
    </source>
</evidence>
<dbReference type="AlphaFoldDB" id="A0A084FV21"/>
<dbReference type="GeneID" id="27719452"/>
<dbReference type="KEGG" id="sapo:SAPIO_CDS10272"/>
<dbReference type="PROSITE" id="PS50405">
    <property type="entry name" value="GST_CTER"/>
    <property type="match status" value="1"/>
</dbReference>
<accession>A0A084FV21</accession>
<evidence type="ECO:0000259" key="6">
    <source>
        <dbReference type="PROSITE" id="PS50405"/>
    </source>
</evidence>
<dbReference type="Gene3D" id="1.20.1050.130">
    <property type="match status" value="1"/>
</dbReference>
<dbReference type="HOGENOM" id="CLU_011226_14_2_1"/>
<feature type="domain" description="GST N-terminal" evidence="5">
    <location>
        <begin position="22"/>
        <end position="111"/>
    </location>
</feature>
<keyword evidence="8" id="KW-1185">Reference proteome</keyword>
<organism evidence="7 8">
    <name type="scientific">Pseudallescheria apiosperma</name>
    <name type="common">Scedosporium apiospermum</name>
    <dbReference type="NCBI Taxonomy" id="563466"/>
    <lineage>
        <taxon>Eukaryota</taxon>
        <taxon>Fungi</taxon>
        <taxon>Dikarya</taxon>
        <taxon>Ascomycota</taxon>
        <taxon>Pezizomycotina</taxon>
        <taxon>Sordariomycetes</taxon>
        <taxon>Hypocreomycetidae</taxon>
        <taxon>Microascales</taxon>
        <taxon>Microascaceae</taxon>
        <taxon>Scedosporium</taxon>
    </lineage>
</organism>
<reference evidence="7 8" key="1">
    <citation type="journal article" date="2014" name="Genome Announc.">
        <title>Draft genome sequence of the pathogenic fungus Scedosporium apiospermum.</title>
        <authorList>
            <person name="Vandeputte P."/>
            <person name="Ghamrawi S."/>
            <person name="Rechenmann M."/>
            <person name="Iltis A."/>
            <person name="Giraud S."/>
            <person name="Fleury M."/>
            <person name="Thornton C."/>
            <person name="Delhaes L."/>
            <person name="Meyer W."/>
            <person name="Papon N."/>
            <person name="Bouchara J.P."/>
        </authorList>
    </citation>
    <scope>NUCLEOTIDE SEQUENCE [LARGE SCALE GENOMIC DNA]</scope>
    <source>
        <strain evidence="7 8">IHEM 14462</strain>
    </source>
</reference>
<dbReference type="InterPro" id="IPR004045">
    <property type="entry name" value="Glutathione_S-Trfase_N"/>
</dbReference>
<dbReference type="PANTHER" id="PTHR44051:SF20">
    <property type="entry name" value="GLUTATHIONE TRANSFERASE 1 (EUROFUNG)"/>
    <property type="match status" value="1"/>
</dbReference>
<dbReference type="PROSITE" id="PS50404">
    <property type="entry name" value="GST_NTER"/>
    <property type="match status" value="1"/>
</dbReference>
<evidence type="ECO:0000256" key="1">
    <source>
        <dbReference type="ARBA" id="ARBA00007409"/>
    </source>
</evidence>
<dbReference type="EMBL" id="JOWA01000165">
    <property type="protein sequence ID" value="KEZ38933.1"/>
    <property type="molecule type" value="Genomic_DNA"/>
</dbReference>
<dbReference type="RefSeq" id="XP_016638732.1">
    <property type="nucleotide sequence ID" value="XM_016783888.1"/>
</dbReference>
<protein>
    <recommendedName>
        <fullName evidence="2">glutathione transferase</fullName>
        <ecNumber evidence="2">2.5.1.18</ecNumber>
    </recommendedName>
</protein>
<evidence type="ECO:0000313" key="7">
    <source>
        <dbReference type="EMBL" id="KEZ38933.1"/>
    </source>
</evidence>
<keyword evidence="3" id="KW-0808">Transferase</keyword>
<dbReference type="OrthoDB" id="2789670at2759"/>
<dbReference type="InterPro" id="IPR036282">
    <property type="entry name" value="Glutathione-S-Trfase_C_sf"/>
</dbReference>